<dbReference type="InterPro" id="IPR011701">
    <property type="entry name" value="MFS"/>
</dbReference>
<feature type="domain" description="Major facilitator superfamily (MFS) profile" evidence="6">
    <location>
        <begin position="27"/>
        <end position="442"/>
    </location>
</feature>
<dbReference type="InterPro" id="IPR020846">
    <property type="entry name" value="MFS_dom"/>
</dbReference>
<evidence type="ECO:0000256" key="3">
    <source>
        <dbReference type="ARBA" id="ARBA00022989"/>
    </source>
</evidence>
<keyword evidence="2 5" id="KW-0812">Transmembrane</keyword>
<feature type="transmembrane region" description="Helical" evidence="5">
    <location>
        <begin position="325"/>
        <end position="344"/>
    </location>
</feature>
<dbReference type="EMBL" id="PVZF01000022">
    <property type="protein sequence ID" value="PRY08949.1"/>
    <property type="molecule type" value="Genomic_DNA"/>
</dbReference>
<feature type="transmembrane region" description="Helical" evidence="5">
    <location>
        <begin position="63"/>
        <end position="85"/>
    </location>
</feature>
<organism evidence="7 8">
    <name type="scientific">Kineococcus rhizosphaerae</name>
    <dbReference type="NCBI Taxonomy" id="559628"/>
    <lineage>
        <taxon>Bacteria</taxon>
        <taxon>Bacillati</taxon>
        <taxon>Actinomycetota</taxon>
        <taxon>Actinomycetes</taxon>
        <taxon>Kineosporiales</taxon>
        <taxon>Kineosporiaceae</taxon>
        <taxon>Kineococcus</taxon>
    </lineage>
</organism>
<dbReference type="AlphaFoldDB" id="A0A2T0QUU9"/>
<comment type="caution">
    <text evidence="7">The sequence shown here is derived from an EMBL/GenBank/DDBJ whole genome shotgun (WGS) entry which is preliminary data.</text>
</comment>
<feature type="transmembrane region" description="Helical" evidence="5">
    <location>
        <begin position="156"/>
        <end position="177"/>
    </location>
</feature>
<dbReference type="InterPro" id="IPR005829">
    <property type="entry name" value="Sugar_transporter_CS"/>
</dbReference>
<dbReference type="PROSITE" id="PS50850">
    <property type="entry name" value="MFS"/>
    <property type="match status" value="1"/>
</dbReference>
<protein>
    <submittedName>
        <fullName evidence="7">Putative MFS family arabinose efflux permease</fullName>
    </submittedName>
</protein>
<keyword evidence="4 5" id="KW-0472">Membrane</keyword>
<evidence type="ECO:0000256" key="2">
    <source>
        <dbReference type="ARBA" id="ARBA00022692"/>
    </source>
</evidence>
<dbReference type="SUPFAM" id="SSF103473">
    <property type="entry name" value="MFS general substrate transporter"/>
    <property type="match status" value="1"/>
</dbReference>
<dbReference type="Pfam" id="PF07690">
    <property type="entry name" value="MFS_1"/>
    <property type="match status" value="1"/>
</dbReference>
<sequence>MANLEDAPTAPPVRRTLRVSRKETRLGTTLALLAWIFAVYDYIMFGTLLPEIRTEYGWSEGTATGIATAISVGTMVVVLGVGPLVDKIGRRRGMMVTVGGTALASGLTALTMNPAYLIGVRSIAGLGIAEQSVNATYLNEIYAATEDDKIKKNRGFAYAVVQSGWPIGVFLAAGFVALLLPLVGWRGVFALATLPAIALVLLRRKLKESPQFTIIEQARALEKQGDKVAADSLLNTYGLRHENGAPLRAIFAPMFRRNTILLSVVWFFNFFGVTTFTALGTTLLTSGKGIPFSLSLLVFMVANIGGFLGYLTFGAIGQRFGRRGAAGVGFIIACFFYTGMLLWAEGTVSIMVLYALGQFFMAGPFACLMFFMGESYSTDCRGTGTTFLNAIGQPGSIAAGAIITAMLVSGYDWTVTAMVVGVTGVFLSGVAMLCCKVMPQLDDFGAGHAAHGPVA</sequence>
<dbReference type="GO" id="GO:0005886">
    <property type="term" value="C:plasma membrane"/>
    <property type="evidence" value="ECO:0007669"/>
    <property type="project" value="UniProtKB-SubCell"/>
</dbReference>
<evidence type="ECO:0000256" key="4">
    <source>
        <dbReference type="ARBA" id="ARBA00023136"/>
    </source>
</evidence>
<evidence type="ECO:0000256" key="1">
    <source>
        <dbReference type="ARBA" id="ARBA00004651"/>
    </source>
</evidence>
<evidence type="ECO:0000256" key="5">
    <source>
        <dbReference type="SAM" id="Phobius"/>
    </source>
</evidence>
<evidence type="ECO:0000313" key="8">
    <source>
        <dbReference type="Proteomes" id="UP000238083"/>
    </source>
</evidence>
<dbReference type="InterPro" id="IPR036259">
    <property type="entry name" value="MFS_trans_sf"/>
</dbReference>
<reference evidence="7 8" key="1">
    <citation type="submission" date="2018-03" db="EMBL/GenBank/DDBJ databases">
        <title>Genomic Encyclopedia of Archaeal and Bacterial Type Strains, Phase II (KMG-II): from individual species to whole genera.</title>
        <authorList>
            <person name="Goeker M."/>
        </authorList>
    </citation>
    <scope>NUCLEOTIDE SEQUENCE [LARGE SCALE GENOMIC DNA]</scope>
    <source>
        <strain evidence="7 8">DSM 19711</strain>
    </source>
</reference>
<dbReference type="GO" id="GO:0046943">
    <property type="term" value="F:carboxylic acid transmembrane transporter activity"/>
    <property type="evidence" value="ECO:0007669"/>
    <property type="project" value="TreeGrafter"/>
</dbReference>
<comment type="subcellular location">
    <subcellularLocation>
        <location evidence="1">Cell membrane</location>
        <topology evidence="1">Multi-pass membrane protein</topology>
    </subcellularLocation>
</comment>
<dbReference type="RefSeq" id="WP_106215558.1">
    <property type="nucleotide sequence ID" value="NZ_PVZF01000022.1"/>
</dbReference>
<dbReference type="Gene3D" id="1.20.1250.20">
    <property type="entry name" value="MFS general substrate transporter like domains"/>
    <property type="match status" value="1"/>
</dbReference>
<name>A0A2T0QUU9_9ACTN</name>
<feature type="transmembrane region" description="Helical" evidence="5">
    <location>
        <begin position="413"/>
        <end position="435"/>
    </location>
</feature>
<feature type="transmembrane region" description="Helical" evidence="5">
    <location>
        <begin position="260"/>
        <end position="284"/>
    </location>
</feature>
<gene>
    <name evidence="7" type="ORF">CLV37_12226</name>
</gene>
<evidence type="ECO:0000313" key="7">
    <source>
        <dbReference type="EMBL" id="PRY08949.1"/>
    </source>
</evidence>
<keyword evidence="8" id="KW-1185">Reference proteome</keyword>
<dbReference type="OrthoDB" id="9787026at2"/>
<feature type="transmembrane region" description="Helical" evidence="5">
    <location>
        <begin position="24"/>
        <end position="43"/>
    </location>
</feature>
<proteinExistence type="predicted"/>
<feature type="transmembrane region" description="Helical" evidence="5">
    <location>
        <begin position="183"/>
        <end position="202"/>
    </location>
</feature>
<keyword evidence="3 5" id="KW-1133">Transmembrane helix</keyword>
<feature type="transmembrane region" description="Helical" evidence="5">
    <location>
        <begin position="350"/>
        <end position="373"/>
    </location>
</feature>
<dbReference type="PANTHER" id="PTHR23508">
    <property type="entry name" value="CARBOXYLIC ACID TRANSPORTER PROTEIN HOMOLOG"/>
    <property type="match status" value="1"/>
</dbReference>
<dbReference type="PROSITE" id="PS00216">
    <property type="entry name" value="SUGAR_TRANSPORT_1"/>
    <property type="match status" value="1"/>
</dbReference>
<dbReference type="PANTHER" id="PTHR23508:SF10">
    <property type="entry name" value="CARBOXYLIC ACID TRANSPORTER PROTEIN HOMOLOG"/>
    <property type="match status" value="1"/>
</dbReference>
<accession>A0A2T0QUU9</accession>
<evidence type="ECO:0000259" key="6">
    <source>
        <dbReference type="PROSITE" id="PS50850"/>
    </source>
</evidence>
<dbReference type="Proteomes" id="UP000238083">
    <property type="component" value="Unassembled WGS sequence"/>
</dbReference>
<feature type="transmembrane region" description="Helical" evidence="5">
    <location>
        <begin position="385"/>
        <end position="407"/>
    </location>
</feature>
<feature type="transmembrane region" description="Helical" evidence="5">
    <location>
        <begin position="290"/>
        <end position="313"/>
    </location>
</feature>